<sequence>MERFFTLPVNTSTKSLVLAAKLLLELIVHKSYWVWKSVSNSVDVFYWKYKDNIATDFYCCYVEVGGDQISVFLSCTLCDGGFCRNFQQMSS</sequence>
<protein>
    <submittedName>
        <fullName evidence="1">Uncharacterized protein</fullName>
    </submittedName>
</protein>
<reference evidence="1 2" key="1">
    <citation type="journal article" date="2011" name="Science">
        <title>The ecoresponsive genome of Daphnia pulex.</title>
        <authorList>
            <person name="Colbourne J.K."/>
            <person name="Pfrender M.E."/>
            <person name="Gilbert D."/>
            <person name="Thomas W.K."/>
            <person name="Tucker A."/>
            <person name="Oakley T.H."/>
            <person name="Tokishita S."/>
            <person name="Aerts A."/>
            <person name="Arnold G.J."/>
            <person name="Basu M.K."/>
            <person name="Bauer D.J."/>
            <person name="Caceres C.E."/>
            <person name="Carmel L."/>
            <person name="Casola C."/>
            <person name="Choi J.H."/>
            <person name="Detter J.C."/>
            <person name="Dong Q."/>
            <person name="Dusheyko S."/>
            <person name="Eads B.D."/>
            <person name="Frohlich T."/>
            <person name="Geiler-Samerotte K.A."/>
            <person name="Gerlach D."/>
            <person name="Hatcher P."/>
            <person name="Jogdeo S."/>
            <person name="Krijgsveld J."/>
            <person name="Kriventseva E.V."/>
            <person name="Kultz D."/>
            <person name="Laforsch C."/>
            <person name="Lindquist E."/>
            <person name="Lopez J."/>
            <person name="Manak J.R."/>
            <person name="Muller J."/>
            <person name="Pangilinan J."/>
            <person name="Patwardhan R.P."/>
            <person name="Pitluck S."/>
            <person name="Pritham E.J."/>
            <person name="Rechtsteiner A."/>
            <person name="Rho M."/>
            <person name="Rogozin I.B."/>
            <person name="Sakarya O."/>
            <person name="Salamov A."/>
            <person name="Schaack S."/>
            <person name="Shapiro H."/>
            <person name="Shiga Y."/>
            <person name="Skalitzky C."/>
            <person name="Smith Z."/>
            <person name="Souvorov A."/>
            <person name="Sung W."/>
            <person name="Tang Z."/>
            <person name="Tsuchiya D."/>
            <person name="Tu H."/>
            <person name="Vos H."/>
            <person name="Wang M."/>
            <person name="Wolf Y.I."/>
            <person name="Yamagata H."/>
            <person name="Yamada T."/>
            <person name="Ye Y."/>
            <person name="Shaw J.R."/>
            <person name="Andrews J."/>
            <person name="Crease T.J."/>
            <person name="Tang H."/>
            <person name="Lucas S.M."/>
            <person name="Robertson H.M."/>
            <person name="Bork P."/>
            <person name="Koonin E.V."/>
            <person name="Zdobnov E.M."/>
            <person name="Grigoriev I.V."/>
            <person name="Lynch M."/>
            <person name="Boore J.L."/>
        </authorList>
    </citation>
    <scope>NUCLEOTIDE SEQUENCE [LARGE SCALE GENOMIC DNA]</scope>
</reference>
<dbReference type="HOGENOM" id="CLU_2429285_0_0_1"/>
<name>E9GHH4_DAPPU</name>
<evidence type="ECO:0000313" key="2">
    <source>
        <dbReference type="Proteomes" id="UP000000305"/>
    </source>
</evidence>
<dbReference type="KEGG" id="dpx:DAPPUDRAFT_317974"/>
<organism evidence="1 2">
    <name type="scientific">Daphnia pulex</name>
    <name type="common">Water flea</name>
    <dbReference type="NCBI Taxonomy" id="6669"/>
    <lineage>
        <taxon>Eukaryota</taxon>
        <taxon>Metazoa</taxon>
        <taxon>Ecdysozoa</taxon>
        <taxon>Arthropoda</taxon>
        <taxon>Crustacea</taxon>
        <taxon>Branchiopoda</taxon>
        <taxon>Diplostraca</taxon>
        <taxon>Cladocera</taxon>
        <taxon>Anomopoda</taxon>
        <taxon>Daphniidae</taxon>
        <taxon>Daphnia</taxon>
    </lineage>
</organism>
<gene>
    <name evidence="1" type="ORF">DAPPUDRAFT_317974</name>
</gene>
<keyword evidence="2" id="KW-1185">Reference proteome</keyword>
<proteinExistence type="predicted"/>
<evidence type="ECO:0000313" key="1">
    <source>
        <dbReference type="EMBL" id="EFX80849.1"/>
    </source>
</evidence>
<accession>E9GHH4</accession>
<dbReference type="Proteomes" id="UP000000305">
    <property type="component" value="Unassembled WGS sequence"/>
</dbReference>
<dbReference type="AlphaFoldDB" id="E9GHH4"/>
<dbReference type="EMBL" id="GL732545">
    <property type="protein sequence ID" value="EFX80849.1"/>
    <property type="molecule type" value="Genomic_DNA"/>
</dbReference>
<dbReference type="InParanoid" id="E9GHH4"/>